<reference evidence="1 9" key="1">
    <citation type="submission" date="2015-09" db="EMBL/GenBank/DDBJ databases">
        <authorList>
            <consortium name="Pathogen Informatics"/>
        </authorList>
    </citation>
    <scope>NUCLEOTIDE SEQUENCE [LARGE SCALE GENOMIC DNA]</scope>
    <source>
        <strain evidence="1 9">2789STDY5834970</strain>
    </source>
</reference>
<dbReference type="EMBL" id="QVES01000007">
    <property type="protein sequence ID" value="RGB85855.1"/>
    <property type="molecule type" value="Genomic_DNA"/>
</dbReference>
<dbReference type="AlphaFoldDB" id="A0A173T2I8"/>
<evidence type="ECO:0000313" key="1">
    <source>
        <dbReference type="EMBL" id="CUM96992.1"/>
    </source>
</evidence>
<dbReference type="Proteomes" id="UP000260783">
    <property type="component" value="Unassembled WGS sequence"/>
</dbReference>
<dbReference type="EMBL" id="CYXN01000008">
    <property type="protein sequence ID" value="CUM96992.1"/>
    <property type="molecule type" value="Genomic_DNA"/>
</dbReference>
<evidence type="ECO:0000313" key="12">
    <source>
        <dbReference type="Proteomes" id="UP000260783"/>
    </source>
</evidence>
<reference evidence="15 16" key="4">
    <citation type="journal article" date="2019" name="Nat. Med.">
        <title>A library of human gut bacterial isolates paired with longitudinal multiomics data enables mechanistic microbiome research.</title>
        <authorList>
            <person name="Poyet M."/>
            <person name="Groussin M."/>
            <person name="Gibbons S.M."/>
            <person name="Avila-Pacheco J."/>
            <person name="Jiang X."/>
            <person name="Kearney S.M."/>
            <person name="Perrotta A.R."/>
            <person name="Berdy B."/>
            <person name="Zhao S."/>
            <person name="Lieberman T.D."/>
            <person name="Swanson P.K."/>
            <person name="Smith M."/>
            <person name="Roesemann S."/>
            <person name="Alexander J.E."/>
            <person name="Rich S.A."/>
            <person name="Livny J."/>
            <person name="Vlamakis H."/>
            <person name="Clish C."/>
            <person name="Bullock K."/>
            <person name="Deik A."/>
            <person name="Scott J."/>
            <person name="Pierce K.A."/>
            <person name="Xavier R.J."/>
            <person name="Alm E.J."/>
        </authorList>
    </citation>
    <scope>NUCLEOTIDE SEQUENCE [LARGE SCALE GENOMIC DNA]</scope>
    <source>
        <strain evidence="2 15">BIOML-B1</strain>
        <strain evidence="3 16">BIOML-B9</strain>
    </source>
</reference>
<evidence type="ECO:0000313" key="6">
    <source>
        <dbReference type="EMBL" id="RGB85855.1"/>
    </source>
</evidence>
<evidence type="ECO:0000313" key="13">
    <source>
        <dbReference type="Proteomes" id="UP000260991"/>
    </source>
</evidence>
<dbReference type="Proteomes" id="UP000260991">
    <property type="component" value="Unassembled WGS sequence"/>
</dbReference>
<dbReference type="RefSeq" id="WP_005928337.1">
    <property type="nucleotide sequence ID" value="NZ_CABKNH010000001.1"/>
</dbReference>
<proteinExistence type="predicted"/>
<dbReference type="Proteomes" id="UP000261140">
    <property type="component" value="Unassembled WGS sequence"/>
</dbReference>
<protein>
    <submittedName>
        <fullName evidence="1">Uncharacterized protein</fullName>
    </submittedName>
</protein>
<dbReference type="EMBL" id="QVEW01000015">
    <property type="protein sequence ID" value="RGB95003.1"/>
    <property type="molecule type" value="Genomic_DNA"/>
</dbReference>
<evidence type="ECO:0000313" key="5">
    <source>
        <dbReference type="EMBL" id="RGB67994.1"/>
    </source>
</evidence>
<evidence type="ECO:0000313" key="3">
    <source>
        <dbReference type="EMBL" id="MSC80652.1"/>
    </source>
</evidence>
<dbReference type="EMBL" id="QVER01000016">
    <property type="protein sequence ID" value="RGB88581.1"/>
    <property type="molecule type" value="Genomic_DNA"/>
</dbReference>
<name>A0A173T2I8_9FIRM</name>
<evidence type="ECO:0000313" key="9">
    <source>
        <dbReference type="Proteomes" id="UP000095649"/>
    </source>
</evidence>
<dbReference type="Proteomes" id="UP000095649">
    <property type="component" value="Unassembled WGS sequence"/>
</dbReference>
<dbReference type="EMBL" id="WKQM01000014">
    <property type="protein sequence ID" value="MSC51945.1"/>
    <property type="molecule type" value="Genomic_DNA"/>
</dbReference>
<dbReference type="GeneID" id="75069669"/>
<reference evidence="4 10" key="2">
    <citation type="submission" date="2018-02" db="EMBL/GenBank/DDBJ databases">
        <title>Complete genome sequencing of Faecalibacterium prausnitzii strains isolated from the human gut.</title>
        <authorList>
            <person name="Fitzgerald B.C."/>
            <person name="Shkoporov A.N."/>
            <person name="Ross P.R."/>
            <person name="Hill C."/>
        </authorList>
    </citation>
    <scope>NUCLEOTIDE SEQUENCE [LARGE SCALE GENOMIC DNA]</scope>
    <source>
        <strain evidence="4 10">APC923/51-1</strain>
    </source>
</reference>
<dbReference type="Proteomes" id="UP000260782">
    <property type="component" value="Unassembled WGS sequence"/>
</dbReference>
<evidence type="ECO:0000313" key="10">
    <source>
        <dbReference type="Proteomes" id="UP000251281"/>
    </source>
</evidence>
<evidence type="ECO:0000313" key="14">
    <source>
        <dbReference type="Proteomes" id="UP000261140"/>
    </source>
</evidence>
<dbReference type="EMBL" id="WKQE01000009">
    <property type="protein sequence ID" value="MSC80652.1"/>
    <property type="molecule type" value="Genomic_DNA"/>
</dbReference>
<evidence type="ECO:0000313" key="16">
    <source>
        <dbReference type="Proteomes" id="UP000477010"/>
    </source>
</evidence>
<reference evidence="11 12" key="3">
    <citation type="submission" date="2018-08" db="EMBL/GenBank/DDBJ databases">
        <title>A genome reference for cultivated species of the human gut microbiota.</title>
        <authorList>
            <person name="Zou Y."/>
            <person name="Xue W."/>
            <person name="Luo G."/>
        </authorList>
    </citation>
    <scope>NUCLEOTIDE SEQUENCE [LARGE SCALE GENOMIC DNA]</scope>
    <source>
        <strain evidence="8 12">AF29-11BH</strain>
        <strain evidence="6 11">AF31-14AC</strain>
        <strain evidence="7 13">AF32-8AC</strain>
        <strain evidence="5 14">AF36-11AT</strain>
    </source>
</reference>
<dbReference type="EMBL" id="PRLD01000004">
    <property type="protein sequence ID" value="RAW58507.1"/>
    <property type="molecule type" value="Genomic_DNA"/>
</dbReference>
<evidence type="ECO:0000313" key="7">
    <source>
        <dbReference type="EMBL" id="RGB88581.1"/>
    </source>
</evidence>
<gene>
    <name evidence="4" type="ORF">C4N24_05880</name>
    <name evidence="8" type="ORF">DWZ04_12740</name>
    <name evidence="6" type="ORF">DWZ25_08400</name>
    <name evidence="7" type="ORF">DWZ46_12015</name>
    <name evidence="5" type="ORF">DWZ89_12815</name>
    <name evidence="1" type="ORF">ERS852582_01353</name>
    <name evidence="3" type="ORF">GKD85_07425</name>
    <name evidence="2" type="ORF">GKE10_08510</name>
</gene>
<evidence type="ECO:0000313" key="4">
    <source>
        <dbReference type="EMBL" id="RAW58507.1"/>
    </source>
</evidence>
<sequence>MCGDYNLRREKRYVEVDVRFTPDGKIRPLAINYDKTRTYGIDRVLAVKHGTSRFGVKGHCFTCLICGQKRNLWLEKGKWFVEAYCATSEGRAS</sequence>
<dbReference type="OrthoDB" id="1683857at2"/>
<evidence type="ECO:0000313" key="8">
    <source>
        <dbReference type="EMBL" id="RGB95003.1"/>
    </source>
</evidence>
<evidence type="ECO:0000313" key="15">
    <source>
        <dbReference type="Proteomes" id="UP000462091"/>
    </source>
</evidence>
<evidence type="ECO:0000313" key="2">
    <source>
        <dbReference type="EMBL" id="MSC51945.1"/>
    </source>
</evidence>
<accession>A0A173T2I8</accession>
<evidence type="ECO:0000313" key="11">
    <source>
        <dbReference type="Proteomes" id="UP000260782"/>
    </source>
</evidence>
<organism evidence="1 9">
    <name type="scientific">Faecalibacterium prausnitzii</name>
    <dbReference type="NCBI Taxonomy" id="853"/>
    <lineage>
        <taxon>Bacteria</taxon>
        <taxon>Bacillati</taxon>
        <taxon>Bacillota</taxon>
        <taxon>Clostridia</taxon>
        <taxon>Eubacteriales</taxon>
        <taxon>Oscillospiraceae</taxon>
        <taxon>Faecalibacterium</taxon>
    </lineage>
</organism>
<dbReference type="Proteomes" id="UP000251281">
    <property type="component" value="Unassembled WGS sequence"/>
</dbReference>
<dbReference type="Proteomes" id="UP000462091">
    <property type="component" value="Unassembled WGS sequence"/>
</dbReference>
<dbReference type="Proteomes" id="UP000477010">
    <property type="component" value="Unassembled WGS sequence"/>
</dbReference>
<dbReference type="EMBL" id="QVEQ01000018">
    <property type="protein sequence ID" value="RGB67994.1"/>
    <property type="molecule type" value="Genomic_DNA"/>
</dbReference>